<feature type="transmembrane region" description="Helical" evidence="6">
    <location>
        <begin position="247"/>
        <end position="268"/>
    </location>
</feature>
<evidence type="ECO:0000256" key="3">
    <source>
        <dbReference type="ARBA" id="ARBA00022692"/>
    </source>
</evidence>
<comment type="subcellular location">
    <subcellularLocation>
        <location evidence="1">Cell membrane</location>
        <topology evidence="1">Multi-pass membrane protein</topology>
    </subcellularLocation>
</comment>
<feature type="transmembrane region" description="Helical" evidence="6">
    <location>
        <begin position="14"/>
        <end position="44"/>
    </location>
</feature>
<feature type="transmembrane region" description="Helical" evidence="6">
    <location>
        <begin position="107"/>
        <end position="130"/>
    </location>
</feature>
<proteinExistence type="predicted"/>
<evidence type="ECO:0000256" key="6">
    <source>
        <dbReference type="SAM" id="Phobius"/>
    </source>
</evidence>
<dbReference type="Proteomes" id="UP001056693">
    <property type="component" value="Unassembled WGS sequence"/>
</dbReference>
<evidence type="ECO:0000256" key="5">
    <source>
        <dbReference type="ARBA" id="ARBA00023136"/>
    </source>
</evidence>
<protein>
    <submittedName>
        <fullName evidence="7">MATE family efflux transporter</fullName>
    </submittedName>
</protein>
<accession>A0ABT0NK48</accession>
<sequence>SLAVGLTNMVLDFLFIYVFGLGVFGAALATGISQFIGAMIPIFYFARKNKSPLKLVKTKLELKPILKTCTNGSSEMVTNISMSLVNMLYNLQLVKYAGYDGVVAYGIIMYVGFIFVGTYLGYSVGVAPIIGYHYGAGNTDELKSLFKKSLILLSATAVILTACAEIFSSALAGIFVGYNKELHDMTTNAICLFALSYIISGINIFASAFFTALNNGLVSAIISFLRTLVFQVAFIFILPLLLDLNGIWLAVVGAEICSLIVSISFFVANRKKYKYV</sequence>
<evidence type="ECO:0000313" key="7">
    <source>
        <dbReference type="EMBL" id="MCL3788648.1"/>
    </source>
</evidence>
<feature type="non-terminal residue" evidence="7">
    <location>
        <position position="1"/>
    </location>
</feature>
<keyword evidence="2" id="KW-1003">Cell membrane</keyword>
<evidence type="ECO:0000256" key="1">
    <source>
        <dbReference type="ARBA" id="ARBA00004651"/>
    </source>
</evidence>
<evidence type="ECO:0000313" key="8">
    <source>
        <dbReference type="Proteomes" id="UP001056693"/>
    </source>
</evidence>
<evidence type="ECO:0000256" key="4">
    <source>
        <dbReference type="ARBA" id="ARBA00022989"/>
    </source>
</evidence>
<dbReference type="InterPro" id="IPR051327">
    <property type="entry name" value="MATE_MepA_subfamily"/>
</dbReference>
<keyword evidence="8" id="KW-1185">Reference proteome</keyword>
<feature type="transmembrane region" description="Helical" evidence="6">
    <location>
        <begin position="217"/>
        <end position="241"/>
    </location>
</feature>
<dbReference type="InterPro" id="IPR002528">
    <property type="entry name" value="MATE_fam"/>
</dbReference>
<keyword evidence="5 6" id="KW-0472">Membrane</keyword>
<dbReference type="PANTHER" id="PTHR43823:SF3">
    <property type="entry name" value="MULTIDRUG EXPORT PROTEIN MEPA"/>
    <property type="match status" value="1"/>
</dbReference>
<comment type="caution">
    <text evidence="7">The sequence shown here is derived from an EMBL/GenBank/DDBJ whole genome shotgun (WGS) entry which is preliminary data.</text>
</comment>
<feature type="transmembrane region" description="Helical" evidence="6">
    <location>
        <begin position="187"/>
        <end position="210"/>
    </location>
</feature>
<dbReference type="EMBL" id="SNUZ01000021">
    <property type="protein sequence ID" value="MCL3788648.1"/>
    <property type="molecule type" value="Genomic_DNA"/>
</dbReference>
<name>A0ABT0NK48_9FIRM</name>
<evidence type="ECO:0000256" key="2">
    <source>
        <dbReference type="ARBA" id="ARBA00022475"/>
    </source>
</evidence>
<feature type="transmembrane region" description="Helical" evidence="6">
    <location>
        <begin position="150"/>
        <end position="175"/>
    </location>
</feature>
<keyword evidence="4 6" id="KW-1133">Transmembrane helix</keyword>
<dbReference type="PANTHER" id="PTHR43823">
    <property type="entry name" value="SPORULATION PROTEIN YKVU"/>
    <property type="match status" value="1"/>
</dbReference>
<gene>
    <name evidence="7" type="ORF">E2N93_11790</name>
</gene>
<dbReference type="Pfam" id="PF01554">
    <property type="entry name" value="MatE"/>
    <property type="match status" value="1"/>
</dbReference>
<reference evidence="7 8" key="1">
    <citation type="submission" date="2019-03" db="EMBL/GenBank/DDBJ databases">
        <authorList>
            <person name="Molinero N."/>
            <person name="Sanchez B."/>
            <person name="Walker A."/>
            <person name="Duncan S."/>
            <person name="Delgado S."/>
            <person name="Margolles A."/>
        </authorList>
    </citation>
    <scope>NUCLEOTIDE SEQUENCE [LARGE SCALE GENOMIC DNA]</scope>
    <source>
        <strain evidence="7 8">IPLA60002</strain>
    </source>
</reference>
<keyword evidence="3 6" id="KW-0812">Transmembrane</keyword>
<dbReference type="RefSeq" id="WP_249377458.1">
    <property type="nucleotide sequence ID" value="NZ_SNUZ01000021.1"/>
</dbReference>
<organism evidence="7 8">
    <name type="scientific">Ruminococcus bromii</name>
    <dbReference type="NCBI Taxonomy" id="40518"/>
    <lineage>
        <taxon>Bacteria</taxon>
        <taxon>Bacillati</taxon>
        <taxon>Bacillota</taxon>
        <taxon>Clostridia</taxon>
        <taxon>Eubacteriales</taxon>
        <taxon>Oscillospiraceae</taxon>
        <taxon>Ruminococcus</taxon>
    </lineage>
</organism>